<dbReference type="Proteomes" id="UP001211005">
    <property type="component" value="Chromosome"/>
</dbReference>
<evidence type="ECO:0000313" key="2">
    <source>
        <dbReference type="Proteomes" id="UP001211005"/>
    </source>
</evidence>
<reference evidence="1 2" key="1">
    <citation type="submission" date="2022-12" db="EMBL/GenBank/DDBJ databases">
        <title>Hymenobacter canadensis sp. nov. isolated from lake water of the Cambridge Bay, Canada.</title>
        <authorList>
            <person name="Kim W.H."/>
            <person name="Lee Y.M."/>
        </authorList>
    </citation>
    <scope>NUCLEOTIDE SEQUENCE [LARGE SCALE GENOMIC DNA]</scope>
    <source>
        <strain evidence="1 2">PAMC 29467</strain>
    </source>
</reference>
<proteinExistence type="predicted"/>
<dbReference type="EMBL" id="CP114767">
    <property type="protein sequence ID" value="WBA42948.1"/>
    <property type="molecule type" value="Genomic_DNA"/>
</dbReference>
<gene>
    <name evidence="1" type="ORF">O3303_05140</name>
</gene>
<name>A0ABY7LRA6_9BACT</name>
<protein>
    <submittedName>
        <fullName evidence="1">Uncharacterized protein</fullName>
    </submittedName>
</protein>
<keyword evidence="2" id="KW-1185">Reference proteome</keyword>
<sequence length="478" mass="54241">MLHQPGLPFAAEGLTAELTKFDDLLFYDGPLLSHYVHKQLNKHYLFHWVDNDETSNRWLVLEVSMPHLFDYLSDDRSLHDIIKQPYNTKLLVVDTNSEGQAVLGLLVDERQLHADYVPEPDSYYEAAPTAEMPAHYQALFAEANTQVGHALYLEELRAKAVRFRLEPVDASYGTTLAAADIGSFLQRVTRSFRSFLEARFLDLFREKFIAGDEQKALSLLLNASGDPRAVFANHGSFEIDLAVDVLHLAGLDYDIILWQRQALREYKRDVFDFDFSANNPLPESLANATEEQLRGIFLPLVQIANSQNYNVQTRIGVTDKYKILKQVSRQNARKVVPAKPQNDSEEQLNTVLTNVLFELQEGRDPRTLTLSELRRAVVSVTTGDESATTVTEFVDANGTTIVLREPIEVTLSRTGEYFQAIYEPLGIDTLGVNARAALEGVERELRRLLSMLQQYDEEPNQPIGEKIGRKLQLFRELL</sequence>
<organism evidence="1 2">
    <name type="scientific">Hymenobacter canadensis</name>
    <dbReference type="NCBI Taxonomy" id="2999067"/>
    <lineage>
        <taxon>Bacteria</taxon>
        <taxon>Pseudomonadati</taxon>
        <taxon>Bacteroidota</taxon>
        <taxon>Cytophagia</taxon>
        <taxon>Cytophagales</taxon>
        <taxon>Hymenobacteraceae</taxon>
        <taxon>Hymenobacter</taxon>
    </lineage>
</organism>
<evidence type="ECO:0000313" key="1">
    <source>
        <dbReference type="EMBL" id="WBA42948.1"/>
    </source>
</evidence>
<dbReference type="RefSeq" id="WP_269560995.1">
    <property type="nucleotide sequence ID" value="NZ_CP114767.1"/>
</dbReference>
<accession>A0ABY7LRA6</accession>